<accession>A0A366H466</accession>
<evidence type="ECO:0000313" key="4">
    <source>
        <dbReference type="Proteomes" id="UP000253426"/>
    </source>
</evidence>
<dbReference type="RefSeq" id="WP_113962082.1">
    <property type="nucleotide sequence ID" value="NZ_QNRR01000018.1"/>
</dbReference>
<dbReference type="CDD" id="cd07814">
    <property type="entry name" value="SRPBCC_CalC_Aha1-like"/>
    <property type="match status" value="1"/>
</dbReference>
<feature type="domain" description="Activator of Hsp90 ATPase homologue 1/2-like C-terminal" evidence="2">
    <location>
        <begin position="25"/>
        <end position="172"/>
    </location>
</feature>
<gene>
    <name evidence="3" type="ORF">DES53_11888</name>
</gene>
<dbReference type="OrthoDB" id="118413at2"/>
<protein>
    <submittedName>
        <fullName evidence="3">Uncharacterized protein YndB with AHSA1/START domain</fullName>
    </submittedName>
</protein>
<proteinExistence type="inferred from homology"/>
<organism evidence="3 4">
    <name type="scientific">Roseimicrobium gellanilyticum</name>
    <dbReference type="NCBI Taxonomy" id="748857"/>
    <lineage>
        <taxon>Bacteria</taxon>
        <taxon>Pseudomonadati</taxon>
        <taxon>Verrucomicrobiota</taxon>
        <taxon>Verrucomicrobiia</taxon>
        <taxon>Verrucomicrobiales</taxon>
        <taxon>Verrucomicrobiaceae</taxon>
        <taxon>Roseimicrobium</taxon>
    </lineage>
</organism>
<evidence type="ECO:0000259" key="2">
    <source>
        <dbReference type="Pfam" id="PF08327"/>
    </source>
</evidence>
<comment type="similarity">
    <text evidence="1">Belongs to the AHA1 family.</text>
</comment>
<comment type="caution">
    <text evidence="3">The sequence shown here is derived from an EMBL/GenBank/DDBJ whole genome shotgun (WGS) entry which is preliminary data.</text>
</comment>
<dbReference type="InterPro" id="IPR023393">
    <property type="entry name" value="START-like_dom_sf"/>
</dbReference>
<dbReference type="Gene3D" id="3.30.530.20">
    <property type="match status" value="1"/>
</dbReference>
<evidence type="ECO:0000313" key="3">
    <source>
        <dbReference type="EMBL" id="RBP36138.1"/>
    </source>
</evidence>
<dbReference type="Pfam" id="PF08327">
    <property type="entry name" value="AHSA1"/>
    <property type="match status" value="1"/>
</dbReference>
<evidence type="ECO:0000256" key="1">
    <source>
        <dbReference type="ARBA" id="ARBA00006817"/>
    </source>
</evidence>
<sequence length="176" mass="19833">MNQETSTTAVAAASAQPFVITRTLNAPRDLVWKAWTEPERLAKWWGPKGCTIKVHKLDLRPGGIFHYTMSFPGGEDMWCRFDFREVTAPQRIVWVNSFSDADGGITRPPFEDNWPLEILNDVTLTEENGKTILTLHATPINATAEEVAIFDTNRTSLNQGYSGTWDQLEEYLASLT</sequence>
<reference evidence="3 4" key="1">
    <citation type="submission" date="2018-06" db="EMBL/GenBank/DDBJ databases">
        <title>Genomic Encyclopedia of Type Strains, Phase IV (KMG-IV): sequencing the most valuable type-strain genomes for metagenomic binning, comparative biology and taxonomic classification.</title>
        <authorList>
            <person name="Goeker M."/>
        </authorList>
    </citation>
    <scope>NUCLEOTIDE SEQUENCE [LARGE SCALE GENOMIC DNA]</scope>
    <source>
        <strain evidence="3 4">DSM 25532</strain>
    </source>
</reference>
<dbReference type="AlphaFoldDB" id="A0A366H466"/>
<keyword evidence="4" id="KW-1185">Reference proteome</keyword>
<dbReference type="EMBL" id="QNRR01000018">
    <property type="protein sequence ID" value="RBP36138.1"/>
    <property type="molecule type" value="Genomic_DNA"/>
</dbReference>
<dbReference type="SUPFAM" id="SSF55961">
    <property type="entry name" value="Bet v1-like"/>
    <property type="match status" value="1"/>
</dbReference>
<dbReference type="Proteomes" id="UP000253426">
    <property type="component" value="Unassembled WGS sequence"/>
</dbReference>
<dbReference type="InterPro" id="IPR013538">
    <property type="entry name" value="ASHA1/2-like_C"/>
</dbReference>
<name>A0A366H466_9BACT</name>